<name>A0A448WDD9_9PLAT</name>
<keyword evidence="3" id="KW-1185">Reference proteome</keyword>
<comment type="caution">
    <text evidence="2">The sequence shown here is derived from an EMBL/GenBank/DDBJ whole genome shotgun (WGS) entry which is preliminary data.</text>
</comment>
<dbReference type="AlphaFoldDB" id="A0A448WDD9"/>
<proteinExistence type="predicted"/>
<organism evidence="2 3">
    <name type="scientific">Protopolystoma xenopodis</name>
    <dbReference type="NCBI Taxonomy" id="117903"/>
    <lineage>
        <taxon>Eukaryota</taxon>
        <taxon>Metazoa</taxon>
        <taxon>Spiralia</taxon>
        <taxon>Lophotrochozoa</taxon>
        <taxon>Platyhelminthes</taxon>
        <taxon>Monogenea</taxon>
        <taxon>Polyopisthocotylea</taxon>
        <taxon>Polystomatidea</taxon>
        <taxon>Polystomatidae</taxon>
        <taxon>Protopolystoma</taxon>
    </lineage>
</organism>
<accession>A0A448WDD9</accession>
<evidence type="ECO:0000313" key="2">
    <source>
        <dbReference type="EMBL" id="VEL09045.1"/>
    </source>
</evidence>
<reference evidence="2" key="1">
    <citation type="submission" date="2018-11" db="EMBL/GenBank/DDBJ databases">
        <authorList>
            <consortium name="Pathogen Informatics"/>
        </authorList>
    </citation>
    <scope>NUCLEOTIDE SEQUENCE</scope>
</reference>
<protein>
    <submittedName>
        <fullName evidence="2">Uncharacterized protein</fullName>
    </submittedName>
</protein>
<sequence length="80" mass="9319">MNPFGDDDEDFQTSDTLDYNLEVSYRCAFMDENSFPSRLSRTEKEPTEEADDENEGQLPKFLEEIDQELSELVIERSTSE</sequence>
<gene>
    <name evidence="2" type="ORF">PXEA_LOCUS2485</name>
</gene>
<dbReference type="OrthoDB" id="201595at2759"/>
<dbReference type="Proteomes" id="UP000784294">
    <property type="component" value="Unassembled WGS sequence"/>
</dbReference>
<dbReference type="EMBL" id="CAAALY010005334">
    <property type="protein sequence ID" value="VEL09045.1"/>
    <property type="molecule type" value="Genomic_DNA"/>
</dbReference>
<evidence type="ECO:0000256" key="1">
    <source>
        <dbReference type="SAM" id="MobiDB-lite"/>
    </source>
</evidence>
<evidence type="ECO:0000313" key="3">
    <source>
        <dbReference type="Proteomes" id="UP000784294"/>
    </source>
</evidence>
<feature type="region of interest" description="Disordered" evidence="1">
    <location>
        <begin position="35"/>
        <end position="58"/>
    </location>
</feature>